<name>A0ABT0C4X0_9BACT</name>
<evidence type="ECO:0000313" key="3">
    <source>
        <dbReference type="EMBL" id="MCJ2382058.1"/>
    </source>
</evidence>
<protein>
    <submittedName>
        <fullName evidence="3">DUF4361 domain-containing protein</fullName>
    </submittedName>
</protein>
<dbReference type="InterPro" id="IPR025371">
    <property type="entry name" value="BT_3044-like_C"/>
</dbReference>
<organism evidence="3 4">
    <name type="scientific">Parabacteroides faecalis</name>
    <dbReference type="NCBI Taxonomy" id="2924040"/>
    <lineage>
        <taxon>Bacteria</taxon>
        <taxon>Pseudomonadati</taxon>
        <taxon>Bacteroidota</taxon>
        <taxon>Bacteroidia</taxon>
        <taxon>Bacteroidales</taxon>
        <taxon>Tannerellaceae</taxon>
        <taxon>Parabacteroides</taxon>
    </lineage>
</organism>
<dbReference type="Pfam" id="PF14274">
    <property type="entry name" value="BT_3044-like_C"/>
    <property type="match status" value="1"/>
</dbReference>
<proteinExistence type="predicted"/>
<accession>A0ABT0C4X0</accession>
<dbReference type="EMBL" id="JAKZMM010000054">
    <property type="protein sequence ID" value="MCJ2382058.1"/>
    <property type="molecule type" value="Genomic_DNA"/>
</dbReference>
<dbReference type="InterPro" id="IPR013728">
    <property type="entry name" value="BT_3987-like_N"/>
</dbReference>
<evidence type="ECO:0000259" key="2">
    <source>
        <dbReference type="Pfam" id="PF14274"/>
    </source>
</evidence>
<dbReference type="Gene3D" id="2.60.40.1740">
    <property type="entry name" value="hypothetical protein (bacova_03559)"/>
    <property type="match status" value="1"/>
</dbReference>
<dbReference type="RefSeq" id="WP_243326420.1">
    <property type="nucleotide sequence ID" value="NZ_JAKZMM010000054.1"/>
</dbReference>
<reference evidence="3 4" key="1">
    <citation type="submission" date="2022-03" db="EMBL/GenBank/DDBJ databases">
        <title>Parabacteroides sp. nov. isolated from swine feces.</title>
        <authorList>
            <person name="Bak J.E."/>
        </authorList>
    </citation>
    <scope>NUCLEOTIDE SEQUENCE [LARGE SCALE GENOMIC DNA]</scope>
    <source>
        <strain evidence="3 4">AGMB00274</strain>
    </source>
</reference>
<evidence type="ECO:0000259" key="1">
    <source>
        <dbReference type="Pfam" id="PF08522"/>
    </source>
</evidence>
<comment type="caution">
    <text evidence="3">The sequence shown here is derived from an EMBL/GenBank/DDBJ whole genome shotgun (WGS) entry which is preliminary data.</text>
</comment>
<sequence>MKYNIKTTVALLGAGILLVGCNETDRFEKEQYEKIISALSETDYAFPVTHMMTGEPSIGYVSALLSGTTPDNEDIYVEFEKDTAALLNYNILNFDLDTTKYAKELGPDHYKISDYKAVIKAGDPLGTMSMEIIPEGLSPDSIYMIPLKIKSTSKYTVNEELKTVLYRVMLENEYASQEDQTTYFMKGSELKDDGTEIMIAAGKRVFPILKNEIRTTVYTRAYQEDAKYIKENSILITIHEDMSLSVRSCDPLCLEIEQVGGKSENYFGPDVMGVNRFNIHYKFRSRSFDAEAGTYGEWSEWKNIKENMKRQ</sequence>
<dbReference type="Proteomes" id="UP001165444">
    <property type="component" value="Unassembled WGS sequence"/>
</dbReference>
<feature type="domain" description="BT-3987-like N-terminal" evidence="1">
    <location>
        <begin position="41"/>
        <end position="155"/>
    </location>
</feature>
<keyword evidence="4" id="KW-1185">Reference proteome</keyword>
<dbReference type="Pfam" id="PF08522">
    <property type="entry name" value="BT_3987-like_N"/>
    <property type="match status" value="1"/>
</dbReference>
<dbReference type="PROSITE" id="PS51257">
    <property type="entry name" value="PROKAR_LIPOPROTEIN"/>
    <property type="match status" value="1"/>
</dbReference>
<gene>
    <name evidence="3" type="ORF">MUN53_15820</name>
</gene>
<evidence type="ECO:0000313" key="4">
    <source>
        <dbReference type="Proteomes" id="UP001165444"/>
    </source>
</evidence>
<feature type="domain" description="BT-3044-like C-terminal" evidence="2">
    <location>
        <begin position="163"/>
        <end position="308"/>
    </location>
</feature>